<dbReference type="Pfam" id="PF00702">
    <property type="entry name" value="Hydrolase"/>
    <property type="match status" value="1"/>
</dbReference>
<organism evidence="1 2">
    <name type="scientific">Proteiniphilum saccharofermentans</name>
    <dbReference type="NCBI Taxonomy" id="1642647"/>
    <lineage>
        <taxon>Bacteria</taxon>
        <taxon>Pseudomonadati</taxon>
        <taxon>Bacteroidota</taxon>
        <taxon>Bacteroidia</taxon>
        <taxon>Bacteroidales</taxon>
        <taxon>Dysgonomonadaceae</taxon>
        <taxon>Proteiniphilum</taxon>
    </lineage>
</organism>
<dbReference type="InterPro" id="IPR023198">
    <property type="entry name" value="PGP-like_dom2"/>
</dbReference>
<dbReference type="PANTHER" id="PTHR47478">
    <property type="match status" value="1"/>
</dbReference>
<keyword evidence="2" id="KW-1185">Reference proteome</keyword>
<dbReference type="EMBL" id="LT605205">
    <property type="protein sequence ID" value="SCD19315.1"/>
    <property type="molecule type" value="Genomic_DNA"/>
</dbReference>
<dbReference type="Gene3D" id="3.40.50.1000">
    <property type="entry name" value="HAD superfamily/HAD-like"/>
    <property type="match status" value="1"/>
</dbReference>
<dbReference type="STRING" id="1642647.PSM36_0485"/>
<dbReference type="AlphaFoldDB" id="A0A1R3T5R1"/>
<gene>
    <name evidence="1" type="ORF">PSM36_0485</name>
</gene>
<dbReference type="Gene3D" id="1.10.150.240">
    <property type="entry name" value="Putative phosphatase, domain 2"/>
    <property type="match status" value="1"/>
</dbReference>
<dbReference type="SFLD" id="SFLDS00003">
    <property type="entry name" value="Haloacid_Dehalogenase"/>
    <property type="match status" value="1"/>
</dbReference>
<dbReference type="SFLD" id="SFLDG01135">
    <property type="entry name" value="C1.5.6:_HAD__Beta-PGM__Phospha"/>
    <property type="match status" value="1"/>
</dbReference>
<dbReference type="InterPro" id="IPR011951">
    <property type="entry name" value="HAD-SF_hydro_IA_YjjG/PynA"/>
</dbReference>
<dbReference type="KEGG" id="psac:PSM36_0485"/>
<accession>A0A1R3T5R1</accession>
<name>A0A1R3T5R1_9BACT</name>
<reference evidence="1 2" key="1">
    <citation type="submission" date="2016-08" db="EMBL/GenBank/DDBJ databases">
        <authorList>
            <person name="Seilhamer J.J."/>
        </authorList>
    </citation>
    <scope>NUCLEOTIDE SEQUENCE [LARGE SCALE GENOMIC DNA]</scope>
    <source>
        <strain evidence="1">M3/6</strain>
    </source>
</reference>
<dbReference type="GO" id="GO:0008253">
    <property type="term" value="F:5'-nucleotidase activity"/>
    <property type="evidence" value="ECO:0007669"/>
    <property type="project" value="InterPro"/>
</dbReference>
<dbReference type="PANTHER" id="PTHR47478:SF1">
    <property type="entry name" value="PYRIMIDINE 5'-NUCLEOTIDASE YJJG"/>
    <property type="match status" value="1"/>
</dbReference>
<dbReference type="InterPro" id="IPR036412">
    <property type="entry name" value="HAD-like_sf"/>
</dbReference>
<dbReference type="NCBIfam" id="TIGR02254">
    <property type="entry name" value="YjjG_YfnB"/>
    <property type="match status" value="1"/>
</dbReference>
<dbReference type="Proteomes" id="UP000187464">
    <property type="component" value="Chromosome I"/>
</dbReference>
<proteinExistence type="predicted"/>
<sequence>MRSGLKPLRDCLLMQYKNLFIDLDDTLWDIHRNGKECLEEIYRDYGYEEFYPTFEAYYRVYLPGNYHLWGLYGQGEITKEKLVVERFLAPVRAFGIDDPEYAKRLSDDFLERTTRKTKLIDGALDLLDYLKPKYRMHILSNGFREVQFKKIENSGLKPYFDKVILSEDAAINKPHPDIFTYALKNTNSRRDQTIMIGDSWDADIVGAYQSRIAQVWFNPKGIASDGFEPTYTVQRLADIKDIL</sequence>
<evidence type="ECO:0000313" key="2">
    <source>
        <dbReference type="Proteomes" id="UP000187464"/>
    </source>
</evidence>
<evidence type="ECO:0000313" key="1">
    <source>
        <dbReference type="EMBL" id="SCD19315.1"/>
    </source>
</evidence>
<dbReference type="InterPro" id="IPR052550">
    <property type="entry name" value="Pyrimidine_5'-ntase_YjjG"/>
</dbReference>
<dbReference type="NCBIfam" id="TIGR01549">
    <property type="entry name" value="HAD-SF-IA-v1"/>
    <property type="match status" value="1"/>
</dbReference>
<protein>
    <submittedName>
        <fullName evidence="1">Noncanonical pyrimidine nucleotidase, YjjG family</fullName>
    </submittedName>
</protein>
<dbReference type="InterPro" id="IPR023214">
    <property type="entry name" value="HAD_sf"/>
</dbReference>
<dbReference type="SUPFAM" id="SSF56784">
    <property type="entry name" value="HAD-like"/>
    <property type="match status" value="1"/>
</dbReference>
<dbReference type="CDD" id="cd04305">
    <property type="entry name" value="HAD_Neu5Ac-Pase_like"/>
    <property type="match status" value="1"/>
</dbReference>
<dbReference type="InterPro" id="IPR006439">
    <property type="entry name" value="HAD-SF_hydro_IA"/>
</dbReference>
<dbReference type="SFLD" id="SFLDG01129">
    <property type="entry name" value="C1.5:_HAD__Beta-PGM__Phosphata"/>
    <property type="match status" value="1"/>
</dbReference>